<comment type="caution">
    <text evidence="2">The sequence shown here is derived from an EMBL/GenBank/DDBJ whole genome shotgun (WGS) entry which is preliminary data.</text>
</comment>
<accession>A0AAU9VET0</accession>
<proteinExistence type="predicted"/>
<reference evidence="2" key="1">
    <citation type="submission" date="2022-03" db="EMBL/GenBank/DDBJ databases">
        <authorList>
            <person name="Tunstrom K."/>
        </authorList>
    </citation>
    <scope>NUCLEOTIDE SEQUENCE</scope>
</reference>
<dbReference type="EMBL" id="CAKOGL010000047">
    <property type="protein sequence ID" value="CAH2108979.1"/>
    <property type="molecule type" value="Genomic_DNA"/>
</dbReference>
<organism evidence="2 3">
    <name type="scientific">Euphydryas editha</name>
    <name type="common">Edith's checkerspot</name>
    <dbReference type="NCBI Taxonomy" id="104508"/>
    <lineage>
        <taxon>Eukaryota</taxon>
        <taxon>Metazoa</taxon>
        <taxon>Ecdysozoa</taxon>
        <taxon>Arthropoda</taxon>
        <taxon>Hexapoda</taxon>
        <taxon>Insecta</taxon>
        <taxon>Pterygota</taxon>
        <taxon>Neoptera</taxon>
        <taxon>Endopterygota</taxon>
        <taxon>Lepidoptera</taxon>
        <taxon>Glossata</taxon>
        <taxon>Ditrysia</taxon>
        <taxon>Papilionoidea</taxon>
        <taxon>Nymphalidae</taxon>
        <taxon>Nymphalinae</taxon>
        <taxon>Euphydryas</taxon>
    </lineage>
</organism>
<name>A0AAU9VET0_EUPED</name>
<gene>
    <name evidence="2" type="ORF">EEDITHA_LOCUS22868</name>
</gene>
<sequence length="248" mass="27543">MVANIVIVLVLLSLYYAYTNHNREFTATASAIQQIWSGTCRLSCRQSAHSEYSGLSGLTPDQTQTGCLATKNSLNTGCVCESCPCKLVEDVLRTCSPATDIYSRSLEFISDCYYDLIKTVIDLYNYLEQVMRSGTSSQIEARLYTITQINSGANINFSAKKEEIEKATKNNLKSRSITFRTKSDTDELKYEATSSRNANIALNLEISEPVINATGSMDSLAMKSTCPKCIEKNKICMGGCPHQKRERK</sequence>
<evidence type="ECO:0000256" key="1">
    <source>
        <dbReference type="SAM" id="SignalP"/>
    </source>
</evidence>
<keyword evidence="3" id="KW-1185">Reference proteome</keyword>
<evidence type="ECO:0000313" key="2">
    <source>
        <dbReference type="EMBL" id="CAH2108979.1"/>
    </source>
</evidence>
<keyword evidence="1" id="KW-0732">Signal</keyword>
<protein>
    <submittedName>
        <fullName evidence="2">Uncharacterized protein</fullName>
    </submittedName>
</protein>
<evidence type="ECO:0000313" key="3">
    <source>
        <dbReference type="Proteomes" id="UP001153954"/>
    </source>
</evidence>
<dbReference type="AlphaFoldDB" id="A0AAU9VET0"/>
<feature type="chain" id="PRO_5043505083" evidence="1">
    <location>
        <begin position="20"/>
        <end position="248"/>
    </location>
</feature>
<feature type="signal peptide" evidence="1">
    <location>
        <begin position="1"/>
        <end position="19"/>
    </location>
</feature>
<dbReference type="Proteomes" id="UP001153954">
    <property type="component" value="Unassembled WGS sequence"/>
</dbReference>